<reference evidence="2" key="1">
    <citation type="submission" date="2019-08" db="EMBL/GenBank/DDBJ databases">
        <authorList>
            <person name="Kucharzyk K."/>
            <person name="Murdoch R.W."/>
            <person name="Higgins S."/>
            <person name="Loffler F."/>
        </authorList>
    </citation>
    <scope>NUCLEOTIDE SEQUENCE</scope>
</reference>
<accession>A0A645JWI5</accession>
<dbReference type="AlphaFoldDB" id="A0A645JWI5"/>
<proteinExistence type="predicted"/>
<evidence type="ECO:0000256" key="1">
    <source>
        <dbReference type="SAM" id="MobiDB-lite"/>
    </source>
</evidence>
<protein>
    <submittedName>
        <fullName evidence="2">Uncharacterized protein</fullName>
    </submittedName>
</protein>
<evidence type="ECO:0000313" key="2">
    <source>
        <dbReference type="EMBL" id="MPN64024.1"/>
    </source>
</evidence>
<organism evidence="2">
    <name type="scientific">bioreactor metagenome</name>
    <dbReference type="NCBI Taxonomy" id="1076179"/>
    <lineage>
        <taxon>unclassified sequences</taxon>
        <taxon>metagenomes</taxon>
        <taxon>ecological metagenomes</taxon>
    </lineage>
</organism>
<gene>
    <name evidence="2" type="ORF">SDC9_211793</name>
</gene>
<dbReference type="EMBL" id="VSSQ01144349">
    <property type="protein sequence ID" value="MPN64024.1"/>
    <property type="molecule type" value="Genomic_DNA"/>
</dbReference>
<name>A0A645JWI5_9ZZZZ</name>
<feature type="region of interest" description="Disordered" evidence="1">
    <location>
        <begin position="38"/>
        <end position="59"/>
    </location>
</feature>
<comment type="caution">
    <text evidence="2">The sequence shown here is derived from an EMBL/GenBank/DDBJ whole genome shotgun (WGS) entry which is preliminary data.</text>
</comment>
<feature type="compositionally biased region" description="Basic and acidic residues" evidence="1">
    <location>
        <begin position="38"/>
        <end position="51"/>
    </location>
</feature>
<sequence length="73" mass="8048">MQAHHAVGQHVFLDHIGQIIGGLLAAFGELVEAARQRLHDPRHAGSHHGDDQGELPVEIDQITQQCNRRETIA</sequence>